<dbReference type="EMBL" id="CAJNDS010002618">
    <property type="protein sequence ID" value="CAE7546460.1"/>
    <property type="molecule type" value="Genomic_DNA"/>
</dbReference>
<sequence>MLDGLYPFGLEMTQTDGSKTPTDHALFADMANLREKLMKLQVEEPMFPSFFESGVVQLPPPGLAIDLKAPAQDAGADLGSELKRFLCGQETKAPAAPTGPSGHVVSVGSVGHPFSCAEACKYVKRKGGCRDGSQCTKCHECFWSRVPAGLREKEDPKPAESVETVQVQEAQPFSAGSVGHPYTCANACKYVWRKRGCRDGANCPNCHYCKWQRKSKDEDEEEEDSVQTPTSSVTPALGNIRPPPGLEPPSTSPSTSGMQIQAPGLLSSVGSLGHPYSCAQACKYIGKAKGCKDGTNCPNCHLCRWSRNACTKVIHL</sequence>
<evidence type="ECO:0000313" key="3">
    <source>
        <dbReference type="Proteomes" id="UP000604046"/>
    </source>
</evidence>
<name>A0A812TSA5_9DINO</name>
<dbReference type="Proteomes" id="UP000604046">
    <property type="component" value="Unassembled WGS sequence"/>
</dbReference>
<comment type="caution">
    <text evidence="2">The sequence shown here is derived from an EMBL/GenBank/DDBJ whole genome shotgun (WGS) entry which is preliminary data.</text>
</comment>
<protein>
    <recommendedName>
        <fullName evidence="4">C3H1-type domain-containing protein</fullName>
    </recommendedName>
</protein>
<evidence type="ECO:0000256" key="1">
    <source>
        <dbReference type="SAM" id="MobiDB-lite"/>
    </source>
</evidence>
<reference evidence="2" key="1">
    <citation type="submission" date="2021-02" db="EMBL/GenBank/DDBJ databases">
        <authorList>
            <person name="Dougan E. K."/>
            <person name="Rhodes N."/>
            <person name="Thang M."/>
            <person name="Chan C."/>
        </authorList>
    </citation>
    <scope>NUCLEOTIDE SEQUENCE</scope>
</reference>
<organism evidence="2 3">
    <name type="scientific">Symbiodinium natans</name>
    <dbReference type="NCBI Taxonomy" id="878477"/>
    <lineage>
        <taxon>Eukaryota</taxon>
        <taxon>Sar</taxon>
        <taxon>Alveolata</taxon>
        <taxon>Dinophyceae</taxon>
        <taxon>Suessiales</taxon>
        <taxon>Symbiodiniaceae</taxon>
        <taxon>Symbiodinium</taxon>
    </lineage>
</organism>
<proteinExistence type="predicted"/>
<keyword evidence="3" id="KW-1185">Reference proteome</keyword>
<evidence type="ECO:0000313" key="2">
    <source>
        <dbReference type="EMBL" id="CAE7546460.1"/>
    </source>
</evidence>
<accession>A0A812TSA5</accession>
<evidence type="ECO:0008006" key="4">
    <source>
        <dbReference type="Google" id="ProtNLM"/>
    </source>
</evidence>
<dbReference type="AlphaFoldDB" id="A0A812TSA5"/>
<gene>
    <name evidence="2" type="ORF">SNAT2548_LOCUS30664</name>
</gene>
<feature type="compositionally biased region" description="Pro residues" evidence="1">
    <location>
        <begin position="241"/>
        <end position="251"/>
    </location>
</feature>
<dbReference type="OrthoDB" id="423590at2759"/>
<feature type="region of interest" description="Disordered" evidence="1">
    <location>
        <begin position="219"/>
        <end position="261"/>
    </location>
</feature>